<evidence type="ECO:0000313" key="1">
    <source>
        <dbReference type="EMBL" id="KAJ9656529.1"/>
    </source>
</evidence>
<gene>
    <name evidence="1" type="ORF">H2198_004878</name>
</gene>
<name>A0ACC3A786_9EURO</name>
<dbReference type="Proteomes" id="UP001172386">
    <property type="component" value="Unassembled WGS sequence"/>
</dbReference>
<accession>A0ACC3A786</accession>
<dbReference type="EMBL" id="JAPDRQ010000076">
    <property type="protein sequence ID" value="KAJ9656529.1"/>
    <property type="molecule type" value="Genomic_DNA"/>
</dbReference>
<organism evidence="1 2">
    <name type="scientific">Neophaeococcomyces mojaviensis</name>
    <dbReference type="NCBI Taxonomy" id="3383035"/>
    <lineage>
        <taxon>Eukaryota</taxon>
        <taxon>Fungi</taxon>
        <taxon>Dikarya</taxon>
        <taxon>Ascomycota</taxon>
        <taxon>Pezizomycotina</taxon>
        <taxon>Eurotiomycetes</taxon>
        <taxon>Chaetothyriomycetidae</taxon>
        <taxon>Chaetothyriales</taxon>
        <taxon>Chaetothyriales incertae sedis</taxon>
        <taxon>Neophaeococcomyces</taxon>
    </lineage>
</organism>
<sequence length="174" mass="18703">MYPRRIVRHSSTDTPAPSLLAKIKGDLKTAMKAKDAPRLNVLRAMITEYNNASKTSTPIKTDLQMLALLKKKKVASEAAAAEAKAASRSDLAEKQIQEIKVIDEYAGEVKLMSEDELQSIVSVVVDNLKAAASGAELKAGQVLKEAFQPGGMLDGKPVDKSQVAKLVNNMLGVK</sequence>
<comment type="caution">
    <text evidence="1">The sequence shown here is derived from an EMBL/GenBank/DDBJ whole genome shotgun (WGS) entry which is preliminary data.</text>
</comment>
<keyword evidence="2" id="KW-1185">Reference proteome</keyword>
<reference evidence="1" key="1">
    <citation type="submission" date="2022-10" db="EMBL/GenBank/DDBJ databases">
        <title>Culturing micro-colonial fungi from biological soil crusts in the Mojave desert and describing Neophaeococcomyces mojavensis, and introducing the new genera and species Taxawa tesnikishii.</title>
        <authorList>
            <person name="Kurbessoian T."/>
            <person name="Stajich J.E."/>
        </authorList>
    </citation>
    <scope>NUCLEOTIDE SEQUENCE</scope>
    <source>
        <strain evidence="1">JES_112</strain>
    </source>
</reference>
<proteinExistence type="predicted"/>
<evidence type="ECO:0000313" key="2">
    <source>
        <dbReference type="Proteomes" id="UP001172386"/>
    </source>
</evidence>
<protein>
    <submittedName>
        <fullName evidence="1">Uncharacterized protein</fullName>
    </submittedName>
</protein>